<reference evidence="1 2" key="3">
    <citation type="submission" date="2019-11" db="EMBL/GenBank/DDBJ databases">
        <title>A de novo genome assembly of a pear dwarfing rootstock.</title>
        <authorList>
            <person name="Wang F."/>
            <person name="Wang J."/>
            <person name="Li S."/>
            <person name="Zhang Y."/>
            <person name="Fang M."/>
            <person name="Ma L."/>
            <person name="Zhao Y."/>
            <person name="Jiang S."/>
        </authorList>
    </citation>
    <scope>NUCLEOTIDE SEQUENCE [LARGE SCALE GENOMIC DNA]</scope>
    <source>
        <strain evidence="1">S2</strain>
        <tissue evidence="1">Leaf</tissue>
    </source>
</reference>
<sequence length="85" mass="10137">MHDSTLIIMAVFDLEDERFRVIPLPKYYAYDIHGINDNLENIFEMEGCLANSWREYPIPFYTIHTTELLLFQYSRLLGRSESVFL</sequence>
<gene>
    <name evidence="1" type="ORF">D8674_024926</name>
</gene>
<reference evidence="1 2" key="1">
    <citation type="submission" date="2019-09" db="EMBL/GenBank/DDBJ databases">
        <authorList>
            <person name="Ou C."/>
        </authorList>
    </citation>
    <scope>NUCLEOTIDE SEQUENCE [LARGE SCALE GENOMIC DNA]</scope>
    <source>
        <strain evidence="1">S2</strain>
        <tissue evidence="1">Leaf</tissue>
    </source>
</reference>
<dbReference type="Proteomes" id="UP000327157">
    <property type="component" value="Chromosome 4"/>
</dbReference>
<evidence type="ECO:0000313" key="2">
    <source>
        <dbReference type="Proteomes" id="UP000327157"/>
    </source>
</evidence>
<dbReference type="OrthoDB" id="687122at2759"/>
<dbReference type="AlphaFoldDB" id="A0A5N5HHQ4"/>
<accession>A0A5N5HHQ4</accession>
<organism evidence="1 2">
    <name type="scientific">Pyrus ussuriensis x Pyrus communis</name>
    <dbReference type="NCBI Taxonomy" id="2448454"/>
    <lineage>
        <taxon>Eukaryota</taxon>
        <taxon>Viridiplantae</taxon>
        <taxon>Streptophyta</taxon>
        <taxon>Embryophyta</taxon>
        <taxon>Tracheophyta</taxon>
        <taxon>Spermatophyta</taxon>
        <taxon>Magnoliopsida</taxon>
        <taxon>eudicotyledons</taxon>
        <taxon>Gunneridae</taxon>
        <taxon>Pentapetalae</taxon>
        <taxon>rosids</taxon>
        <taxon>fabids</taxon>
        <taxon>Rosales</taxon>
        <taxon>Rosaceae</taxon>
        <taxon>Amygdaloideae</taxon>
        <taxon>Maleae</taxon>
        <taxon>Pyrus</taxon>
    </lineage>
</organism>
<comment type="caution">
    <text evidence="1">The sequence shown here is derived from an EMBL/GenBank/DDBJ whole genome shotgun (WGS) entry which is preliminary data.</text>
</comment>
<dbReference type="EMBL" id="SMOL01000231">
    <property type="protein sequence ID" value="KAB2622744.1"/>
    <property type="molecule type" value="Genomic_DNA"/>
</dbReference>
<evidence type="ECO:0000313" key="1">
    <source>
        <dbReference type="EMBL" id="KAB2622744.1"/>
    </source>
</evidence>
<keyword evidence="2" id="KW-1185">Reference proteome</keyword>
<reference evidence="2" key="2">
    <citation type="submission" date="2019-10" db="EMBL/GenBank/DDBJ databases">
        <title>A de novo genome assembly of a pear dwarfing rootstock.</title>
        <authorList>
            <person name="Wang F."/>
            <person name="Wang J."/>
            <person name="Li S."/>
            <person name="Zhang Y."/>
            <person name="Fang M."/>
            <person name="Ma L."/>
            <person name="Zhao Y."/>
            <person name="Jiang S."/>
        </authorList>
    </citation>
    <scope>NUCLEOTIDE SEQUENCE [LARGE SCALE GENOMIC DNA]</scope>
</reference>
<protein>
    <submittedName>
        <fullName evidence="1">F-box protein</fullName>
    </submittedName>
</protein>
<proteinExistence type="predicted"/>
<name>A0A5N5HHQ4_9ROSA</name>